<dbReference type="PANTHER" id="PTHR43053">
    <property type="entry name" value="GLYCOSIDASE FAMILY 31"/>
    <property type="match status" value="1"/>
</dbReference>
<organism evidence="3 4">
    <name type="scientific">Kitasatospora viridis</name>
    <dbReference type="NCBI Taxonomy" id="281105"/>
    <lineage>
        <taxon>Bacteria</taxon>
        <taxon>Bacillati</taxon>
        <taxon>Actinomycetota</taxon>
        <taxon>Actinomycetes</taxon>
        <taxon>Kitasatosporales</taxon>
        <taxon>Streptomycetaceae</taxon>
        <taxon>Kitasatospora</taxon>
    </lineage>
</organism>
<dbReference type="AlphaFoldDB" id="A0A561TSL8"/>
<evidence type="ECO:0000256" key="2">
    <source>
        <dbReference type="ARBA" id="ARBA00023295"/>
    </source>
</evidence>
<comment type="caution">
    <text evidence="3">The sequence shown here is derived from an EMBL/GenBank/DDBJ whole genome shotgun (WGS) entry which is preliminary data.</text>
</comment>
<dbReference type="InterPro" id="IPR050985">
    <property type="entry name" value="Alpha-glycosidase_related"/>
</dbReference>
<evidence type="ECO:0000313" key="4">
    <source>
        <dbReference type="Proteomes" id="UP000317940"/>
    </source>
</evidence>
<evidence type="ECO:0000313" key="3">
    <source>
        <dbReference type="EMBL" id="TWF90102.1"/>
    </source>
</evidence>
<reference evidence="3 4" key="1">
    <citation type="submission" date="2019-06" db="EMBL/GenBank/DDBJ databases">
        <title>Sequencing the genomes of 1000 actinobacteria strains.</title>
        <authorList>
            <person name="Klenk H.-P."/>
        </authorList>
    </citation>
    <scope>NUCLEOTIDE SEQUENCE [LARGE SCALE GENOMIC DNA]</scope>
    <source>
        <strain evidence="3 4">DSM 44826</strain>
    </source>
</reference>
<gene>
    <name evidence="3" type="ORF">FHX73_13146</name>
</gene>
<dbReference type="PANTHER" id="PTHR43053:SF3">
    <property type="entry name" value="ALPHA-GALACTOSIDASE C-RELATED"/>
    <property type="match status" value="1"/>
</dbReference>
<sequence>MDTSQHQPTLDPAPWADADHSVPACGARISVDCPAVTLTVQREDSAGADLVLTADAATTVTVRLDVPLGEAVGYWHPEAGWERTVTADLTPWRTVSLVRSAPVGCLHDAAGHALLAFAADRTIAETQVRFGASAQHGRFGVWLRFPLAADRSCRLRLVAPGGTVASALRRLRVWLAGLPSARPLPVPSFGRTPVYSTRHSLGRAVNATEVEQEAVLAAELGFGRLLLDDGWQRRGRGPGYAGYGDWRPSPTRFPDLAAHVRAVRRTGLRQVLWIAPLLLGRGSAAHRTWAPFAPHRARHLGCRILDPRLAEVRLHVVETCRALVTAYQPDGLRLDFLNEALAYSGARPPARPGAGYIADLGQAMARMLADIRGALRAARGDDFLLELGEGCTGPAATAYGNALRPLASPGDPVADRIRTLDIALLAPGGAVHSDLLTWDREASPEAVARQFHGALHAVPQLSVRLAELPAAQREVLAFWLATWRRLSGVLLGGHYEPGRPDELYPQVLAALGNRRVVTSYTDRPVRLPTDAWRSLSIVNATTASRVLVEVSAPPRLVRLRSHDARGERCQDASLPLTPGLHELDVPPSGLCTLTLTSGLFVLGAAR</sequence>
<evidence type="ECO:0000256" key="1">
    <source>
        <dbReference type="ARBA" id="ARBA00022801"/>
    </source>
</evidence>
<dbReference type="Proteomes" id="UP000317940">
    <property type="component" value="Unassembled WGS sequence"/>
</dbReference>
<dbReference type="EMBL" id="VIWT01000003">
    <property type="protein sequence ID" value="TWF90102.1"/>
    <property type="molecule type" value="Genomic_DNA"/>
</dbReference>
<dbReference type="InterPro" id="IPR017853">
    <property type="entry name" value="GH"/>
</dbReference>
<keyword evidence="2" id="KW-0326">Glycosidase</keyword>
<dbReference type="InterPro" id="IPR013785">
    <property type="entry name" value="Aldolase_TIM"/>
</dbReference>
<keyword evidence="1" id="KW-0378">Hydrolase</keyword>
<keyword evidence="4" id="KW-1185">Reference proteome</keyword>
<dbReference type="RefSeq" id="WP_145909340.1">
    <property type="nucleotide sequence ID" value="NZ_BAAAMZ010000001.1"/>
</dbReference>
<dbReference type="SUPFAM" id="SSF51445">
    <property type="entry name" value="(Trans)glycosidases"/>
    <property type="match status" value="1"/>
</dbReference>
<dbReference type="OrthoDB" id="9758822at2"/>
<accession>A0A561TSL8</accession>
<proteinExistence type="predicted"/>
<name>A0A561TSL8_9ACTN</name>
<dbReference type="GO" id="GO:0004557">
    <property type="term" value="F:alpha-galactosidase activity"/>
    <property type="evidence" value="ECO:0007669"/>
    <property type="project" value="TreeGrafter"/>
</dbReference>
<protein>
    <submittedName>
        <fullName evidence="3">Alpha-galactosidase</fullName>
    </submittedName>
</protein>
<dbReference type="Gene3D" id="3.20.20.70">
    <property type="entry name" value="Aldolase class I"/>
    <property type="match status" value="1"/>
</dbReference>